<dbReference type="EMBL" id="SPNK01000008">
    <property type="protein sequence ID" value="TFI00736.1"/>
    <property type="molecule type" value="Genomic_DNA"/>
</dbReference>
<feature type="region of interest" description="Disordered" evidence="1">
    <location>
        <begin position="1"/>
        <end position="20"/>
    </location>
</feature>
<accession>A0AAX2SF70</accession>
<sequence>MNDHTTNNHTAATALTPGLSGRPVHRALAAAAALGLGLAALTGCSAQGGDQAASDSGQSTASQSAAAGPLELSDGWAKAAPSGMTAVFGTVTNTSDQEVTLKGASAHGIAEDVELHETAMDASSGSTQMKEKDGGFTIAPGESVKLEPGANHIMLMGLTCSLQAGSDLTVQLETDGGAQDVTVPVRDYSGAKENYAPAEDASGSSDGHGSHESGSGEHGSGEGHASHGEGMTSSPATEDHAGHTGAASPSSSALPECHAH</sequence>
<evidence type="ECO:0000313" key="3">
    <source>
        <dbReference type="Proteomes" id="UP000298017"/>
    </source>
</evidence>
<dbReference type="InterPro" id="IPR058248">
    <property type="entry name" value="Lxx211020-like"/>
</dbReference>
<gene>
    <name evidence="2" type="ORF">E4P33_08720</name>
</gene>
<dbReference type="InterPro" id="IPR007410">
    <property type="entry name" value="LpqE-like"/>
</dbReference>
<feature type="region of interest" description="Disordered" evidence="1">
    <location>
        <begin position="195"/>
        <end position="260"/>
    </location>
</feature>
<dbReference type="Proteomes" id="UP000298017">
    <property type="component" value="Unassembled WGS sequence"/>
</dbReference>
<evidence type="ECO:0000313" key="2">
    <source>
        <dbReference type="EMBL" id="TFI00736.1"/>
    </source>
</evidence>
<feature type="compositionally biased region" description="Basic and acidic residues" evidence="1">
    <location>
        <begin position="208"/>
        <end position="227"/>
    </location>
</feature>
<comment type="caution">
    <text evidence="2">The sequence shown here is derived from an EMBL/GenBank/DDBJ whole genome shotgun (WGS) entry which is preliminary data.</text>
</comment>
<dbReference type="Gene3D" id="2.60.40.1890">
    <property type="entry name" value="PCu(A)C copper chaperone"/>
    <property type="match status" value="1"/>
</dbReference>
<dbReference type="SUPFAM" id="SSF110087">
    <property type="entry name" value="DR1885-like metal-binding protein"/>
    <property type="match status" value="1"/>
</dbReference>
<feature type="region of interest" description="Disordered" evidence="1">
    <location>
        <begin position="122"/>
        <end position="141"/>
    </location>
</feature>
<keyword evidence="3" id="KW-1185">Reference proteome</keyword>
<feature type="compositionally biased region" description="Low complexity" evidence="1">
    <location>
        <begin position="1"/>
        <end position="14"/>
    </location>
</feature>
<dbReference type="Pfam" id="PF04314">
    <property type="entry name" value="PCuAC"/>
    <property type="match status" value="1"/>
</dbReference>
<dbReference type="GeneID" id="93232513"/>
<dbReference type="PANTHER" id="PTHR36302">
    <property type="entry name" value="BLR7088 PROTEIN"/>
    <property type="match status" value="1"/>
</dbReference>
<dbReference type="AlphaFoldDB" id="A0AAX2SF70"/>
<name>A0AAX2SF70_KOCRH</name>
<protein>
    <submittedName>
        <fullName evidence="2">Copper chaperone PCu(A)C</fullName>
    </submittedName>
</protein>
<organism evidence="2 3">
    <name type="scientific">Kocuria rhizophila</name>
    <dbReference type="NCBI Taxonomy" id="72000"/>
    <lineage>
        <taxon>Bacteria</taxon>
        <taxon>Bacillati</taxon>
        <taxon>Actinomycetota</taxon>
        <taxon>Actinomycetes</taxon>
        <taxon>Micrococcales</taxon>
        <taxon>Micrococcaceae</taxon>
        <taxon>Kocuria</taxon>
    </lineage>
</organism>
<dbReference type="RefSeq" id="WP_039101830.1">
    <property type="nucleotide sequence ID" value="NZ_CP097204.1"/>
</dbReference>
<dbReference type="InterPro" id="IPR036182">
    <property type="entry name" value="PCuAC_sf"/>
</dbReference>
<feature type="region of interest" description="Disordered" evidence="1">
    <location>
        <begin position="45"/>
        <end position="68"/>
    </location>
</feature>
<reference evidence="2 3" key="1">
    <citation type="submission" date="2019-03" db="EMBL/GenBank/DDBJ databases">
        <title>Genome Sequencing and Assembly of Various Microbes Isolated from Alder Root Nodule.</title>
        <authorList>
            <person name="Swanson E."/>
            <person name="Sevigny J.L."/>
            <person name="Pesce C."/>
            <person name="Davis I."/>
            <person name="Kleiner V."/>
            <person name="Tisa L."/>
        </authorList>
    </citation>
    <scope>NUCLEOTIDE SEQUENCE [LARGE SCALE GENOMIC DNA]</scope>
    <source>
        <strain evidence="2 3">4R-31</strain>
    </source>
</reference>
<evidence type="ECO:0000256" key="1">
    <source>
        <dbReference type="SAM" id="MobiDB-lite"/>
    </source>
</evidence>
<dbReference type="PANTHER" id="PTHR36302:SF1">
    <property type="entry name" value="COPPER CHAPERONE PCU(A)C"/>
    <property type="match status" value="1"/>
</dbReference>
<feature type="compositionally biased region" description="Low complexity" evidence="1">
    <location>
        <begin position="50"/>
        <end position="68"/>
    </location>
</feature>
<proteinExistence type="predicted"/>